<gene>
    <name evidence="9" type="ORF">CH364_06740</name>
</gene>
<evidence type="ECO:0000256" key="6">
    <source>
        <dbReference type="ARBA" id="ARBA00023002"/>
    </source>
</evidence>
<dbReference type="GO" id="GO:0006071">
    <property type="term" value="P:glycerol metabolic process"/>
    <property type="evidence" value="ECO:0007669"/>
    <property type="project" value="UniProtKB-KW"/>
</dbReference>
<dbReference type="EMBL" id="NPDX01000001">
    <property type="protein sequence ID" value="PJZ85880.1"/>
    <property type="molecule type" value="Genomic_DNA"/>
</dbReference>
<evidence type="ECO:0000256" key="1">
    <source>
        <dbReference type="ARBA" id="ARBA00001974"/>
    </source>
</evidence>
<dbReference type="Pfam" id="PF01266">
    <property type="entry name" value="DAO"/>
    <property type="match status" value="1"/>
</dbReference>
<reference evidence="9 10" key="1">
    <citation type="submission" date="2017-07" db="EMBL/GenBank/DDBJ databases">
        <title>Leptospira spp. isolated from tropical soils.</title>
        <authorList>
            <person name="Thibeaux R."/>
            <person name="Iraola G."/>
            <person name="Ferres I."/>
            <person name="Bierque E."/>
            <person name="Girault D."/>
            <person name="Soupe-Gilbert M.-E."/>
            <person name="Picardeau M."/>
            <person name="Goarant C."/>
        </authorList>
    </citation>
    <scope>NUCLEOTIDE SEQUENCE [LARGE SCALE GENOMIC DNA]</scope>
    <source>
        <strain evidence="9 10">FH2-B-A1</strain>
    </source>
</reference>
<evidence type="ECO:0000259" key="7">
    <source>
        <dbReference type="Pfam" id="PF01266"/>
    </source>
</evidence>
<evidence type="ECO:0000313" key="10">
    <source>
        <dbReference type="Proteomes" id="UP000232145"/>
    </source>
</evidence>
<evidence type="ECO:0000256" key="5">
    <source>
        <dbReference type="ARBA" id="ARBA00022827"/>
    </source>
</evidence>
<dbReference type="Gene3D" id="3.50.50.60">
    <property type="entry name" value="FAD/NAD(P)-binding domain"/>
    <property type="match status" value="1"/>
</dbReference>
<feature type="domain" description="FAD dependent oxidoreductase" evidence="7">
    <location>
        <begin position="20"/>
        <end position="345"/>
    </location>
</feature>
<organism evidence="9 10">
    <name type="scientific">Leptospira harrisiae</name>
    <dbReference type="NCBI Taxonomy" id="2023189"/>
    <lineage>
        <taxon>Bacteria</taxon>
        <taxon>Pseudomonadati</taxon>
        <taxon>Spirochaetota</taxon>
        <taxon>Spirochaetia</taxon>
        <taxon>Leptospirales</taxon>
        <taxon>Leptospiraceae</taxon>
        <taxon>Leptospira</taxon>
    </lineage>
</organism>
<dbReference type="InterPro" id="IPR000447">
    <property type="entry name" value="G3P_DH_FAD-dep"/>
</dbReference>
<dbReference type="PANTHER" id="PTHR11985:SF35">
    <property type="entry name" value="ANAEROBIC GLYCEROL-3-PHOSPHATE DEHYDROGENASE SUBUNIT A"/>
    <property type="match status" value="1"/>
</dbReference>
<dbReference type="Proteomes" id="UP000232145">
    <property type="component" value="Unassembled WGS sequence"/>
</dbReference>
<proteinExistence type="inferred from homology"/>
<dbReference type="PRINTS" id="PR01001">
    <property type="entry name" value="FADG3PDH"/>
</dbReference>
<dbReference type="OrthoDB" id="9766796at2"/>
<keyword evidence="6" id="KW-0560">Oxidoreductase</keyword>
<feature type="domain" description="Alpha-glycerophosphate oxidase C-terminal" evidence="8">
    <location>
        <begin position="399"/>
        <end position="516"/>
    </location>
</feature>
<comment type="caution">
    <text evidence="9">The sequence shown here is derived from an EMBL/GenBank/DDBJ whole genome shotgun (WGS) entry which is preliminary data.</text>
</comment>
<evidence type="ECO:0000256" key="2">
    <source>
        <dbReference type="ARBA" id="ARBA00007330"/>
    </source>
</evidence>
<dbReference type="Gene3D" id="3.30.9.10">
    <property type="entry name" value="D-Amino Acid Oxidase, subunit A, domain 2"/>
    <property type="match status" value="1"/>
</dbReference>
<evidence type="ECO:0000256" key="4">
    <source>
        <dbReference type="ARBA" id="ARBA00022798"/>
    </source>
</evidence>
<keyword evidence="5" id="KW-0274">FAD</keyword>
<dbReference type="AlphaFoldDB" id="A0A2N0ANP9"/>
<comment type="similarity">
    <text evidence="2">Belongs to the FAD-dependent glycerol-3-phosphate dehydrogenase family.</text>
</comment>
<dbReference type="InterPro" id="IPR031656">
    <property type="entry name" value="DAO_C"/>
</dbReference>
<dbReference type="Gene3D" id="1.10.8.870">
    <property type="entry name" value="Alpha-glycerophosphate oxidase, cap domain"/>
    <property type="match status" value="1"/>
</dbReference>
<protein>
    <submittedName>
        <fullName evidence="9">Glycerol-3-phosphate dehydrogenase</fullName>
    </submittedName>
</protein>
<evidence type="ECO:0000256" key="3">
    <source>
        <dbReference type="ARBA" id="ARBA00022630"/>
    </source>
</evidence>
<dbReference type="SUPFAM" id="SSF51905">
    <property type="entry name" value="FAD/NAD(P)-binding domain"/>
    <property type="match status" value="1"/>
</dbReference>
<dbReference type="SUPFAM" id="SSF54373">
    <property type="entry name" value="FAD-linked reductases, C-terminal domain"/>
    <property type="match status" value="1"/>
</dbReference>
<dbReference type="InterPro" id="IPR036188">
    <property type="entry name" value="FAD/NAD-bd_sf"/>
</dbReference>
<evidence type="ECO:0000313" key="9">
    <source>
        <dbReference type="EMBL" id="PJZ85880.1"/>
    </source>
</evidence>
<keyword evidence="3" id="KW-0285">Flavoprotein</keyword>
<keyword evidence="10" id="KW-1185">Reference proteome</keyword>
<name>A0A2N0ANP9_9LEPT</name>
<evidence type="ECO:0000259" key="8">
    <source>
        <dbReference type="Pfam" id="PF16901"/>
    </source>
</evidence>
<keyword evidence="4" id="KW-0319">Glycerol metabolism</keyword>
<dbReference type="InterPro" id="IPR006076">
    <property type="entry name" value="FAD-dep_OxRdtase"/>
</dbReference>
<dbReference type="GO" id="GO:0046168">
    <property type="term" value="P:glycerol-3-phosphate catabolic process"/>
    <property type="evidence" value="ECO:0007669"/>
    <property type="project" value="TreeGrafter"/>
</dbReference>
<dbReference type="RefSeq" id="WP_100742790.1">
    <property type="nucleotide sequence ID" value="NZ_NPDW01000001.1"/>
</dbReference>
<dbReference type="GO" id="GO:0004368">
    <property type="term" value="F:glycerol-3-phosphate dehydrogenase (quinone) activity"/>
    <property type="evidence" value="ECO:0007669"/>
    <property type="project" value="InterPro"/>
</dbReference>
<dbReference type="Pfam" id="PF16901">
    <property type="entry name" value="DAO_C"/>
    <property type="match status" value="1"/>
</dbReference>
<dbReference type="InterPro" id="IPR038299">
    <property type="entry name" value="DAO_C_sf"/>
</dbReference>
<accession>A0A2N0ANP9</accession>
<comment type="cofactor">
    <cofactor evidence="1">
        <name>FAD</name>
        <dbReference type="ChEBI" id="CHEBI:57692"/>
    </cofactor>
</comment>
<sequence length="535" mass="59262">MNHLDERKQTLKQLESTDYDVLVLGGGATGSGTALDATLRGYKVALLEKQDFSAGTSSRSTKLIHGGVRYLAQFHFKLIYEALSERKRLLLNAPHLVKPLQFVLPTYVWWEKPFYSIGLTMYDLLAGRSIVPGHERISKATALDYFVSLKKEKLKGGISYFDAQFNDARLNVTTIRAAKENGADILSRIEVVSFLKDGNGKIVGVVAKDLITKKKLNIKAKVVANTTGVWIDSIRKLDDPKVENVLAPSQGIHLVFDKAKLPCRTAMIIPKTADGRVVFVIPWEGKVLLGTTDTPIQKIDEEPLPLQSEVEFLLKTGNDYLDTKLTKADIESVFSGLRPLISTGDKKDTKSISREEAILVSDSGLVTMSGGKWSTFRKMAEDLTDKLISVGNLPPKMKCVTASFAFPGADGYSKHLVAKIQTMYDLSYDTAVRLVDAFGGEVPMILGKNPKEIKKGTGYFVEEIKHFVKKEFALSVTDVLSRRWRVVFLDLKLAESLAVPVANTLAKELGWKETEKKSSLNELLAHIKDLKKTIA</sequence>
<dbReference type="PANTHER" id="PTHR11985">
    <property type="entry name" value="GLYCEROL-3-PHOSPHATE DEHYDROGENASE"/>
    <property type="match status" value="1"/>
</dbReference>